<proteinExistence type="predicted"/>
<protein>
    <submittedName>
        <fullName evidence="1">Uncharacterized protein</fullName>
    </submittedName>
</protein>
<organism evidence="1">
    <name type="scientific">marine sediment metagenome</name>
    <dbReference type="NCBI Taxonomy" id="412755"/>
    <lineage>
        <taxon>unclassified sequences</taxon>
        <taxon>metagenomes</taxon>
        <taxon>ecological metagenomes</taxon>
    </lineage>
</organism>
<sequence>MRYLIILVILCFTTSVFATEHLDNKLPEKWNTLSNKELIIWLYHRISQRLDRVEQELNLQPLIIDKNEPDMGKIEKPKAGVIPID</sequence>
<dbReference type="EMBL" id="BARS01031976">
    <property type="protein sequence ID" value="GAG24257.1"/>
    <property type="molecule type" value="Genomic_DNA"/>
</dbReference>
<dbReference type="AlphaFoldDB" id="X0WLZ9"/>
<accession>X0WLZ9</accession>
<evidence type="ECO:0000313" key="1">
    <source>
        <dbReference type="EMBL" id="GAG24257.1"/>
    </source>
</evidence>
<reference evidence="1" key="1">
    <citation type="journal article" date="2014" name="Front. Microbiol.">
        <title>High frequency of phylogenetically diverse reductive dehalogenase-homologous genes in deep subseafloor sedimentary metagenomes.</title>
        <authorList>
            <person name="Kawai M."/>
            <person name="Futagami T."/>
            <person name="Toyoda A."/>
            <person name="Takaki Y."/>
            <person name="Nishi S."/>
            <person name="Hori S."/>
            <person name="Arai W."/>
            <person name="Tsubouchi T."/>
            <person name="Morono Y."/>
            <person name="Uchiyama I."/>
            <person name="Ito T."/>
            <person name="Fujiyama A."/>
            <person name="Inagaki F."/>
            <person name="Takami H."/>
        </authorList>
    </citation>
    <scope>NUCLEOTIDE SEQUENCE</scope>
    <source>
        <strain evidence="1">Expedition CK06-06</strain>
    </source>
</reference>
<name>X0WLZ9_9ZZZZ</name>
<comment type="caution">
    <text evidence="1">The sequence shown here is derived from an EMBL/GenBank/DDBJ whole genome shotgun (WGS) entry which is preliminary data.</text>
</comment>
<gene>
    <name evidence="1" type="ORF">S01H1_49689</name>
</gene>